<dbReference type="EMBL" id="JAWHQM010000011">
    <property type="protein sequence ID" value="KAK5629336.1"/>
    <property type="molecule type" value="Genomic_DNA"/>
</dbReference>
<dbReference type="PANTHER" id="PTHR47657:SF7">
    <property type="entry name" value="STEROL REGULATORY ELEMENT-BINDING PROTEIN ECM22"/>
    <property type="match status" value="1"/>
</dbReference>
<reference evidence="2 3" key="1">
    <citation type="submission" date="2023-10" db="EMBL/GenBank/DDBJ databases">
        <title>Draft genome sequence of Xylaria bambusicola isolate GMP-LS, the root and basal stem rot pathogen of sugarcane in Indonesia.</title>
        <authorList>
            <person name="Selvaraj P."/>
            <person name="Muralishankar V."/>
            <person name="Muruganantham S."/>
            <person name="Sp S."/>
            <person name="Haryani S."/>
            <person name="Lau K.J.X."/>
            <person name="Naqvi N.I."/>
        </authorList>
    </citation>
    <scope>NUCLEOTIDE SEQUENCE [LARGE SCALE GENOMIC DNA]</scope>
    <source>
        <strain evidence="2">GMP-LS</strain>
    </source>
</reference>
<proteinExistence type="predicted"/>
<gene>
    <name evidence="2" type="ORF">RRF57_005051</name>
</gene>
<evidence type="ECO:0000313" key="3">
    <source>
        <dbReference type="Proteomes" id="UP001305414"/>
    </source>
</evidence>
<evidence type="ECO:0000313" key="2">
    <source>
        <dbReference type="EMBL" id="KAK5629336.1"/>
    </source>
</evidence>
<protein>
    <submittedName>
        <fullName evidence="2">Uncharacterized protein</fullName>
    </submittedName>
</protein>
<dbReference type="GO" id="GO:0000981">
    <property type="term" value="F:DNA-binding transcription factor activity, RNA polymerase II-specific"/>
    <property type="evidence" value="ECO:0007669"/>
    <property type="project" value="TreeGrafter"/>
</dbReference>
<evidence type="ECO:0000256" key="1">
    <source>
        <dbReference type="SAM" id="MobiDB-lite"/>
    </source>
</evidence>
<keyword evidence="3" id="KW-1185">Reference proteome</keyword>
<comment type="caution">
    <text evidence="2">The sequence shown here is derived from an EMBL/GenBank/DDBJ whole genome shotgun (WGS) entry which is preliminary data.</text>
</comment>
<dbReference type="PANTHER" id="PTHR47657">
    <property type="entry name" value="STEROL REGULATORY ELEMENT-BINDING PROTEIN ECM22"/>
    <property type="match status" value="1"/>
</dbReference>
<feature type="compositionally biased region" description="Low complexity" evidence="1">
    <location>
        <begin position="97"/>
        <end position="111"/>
    </location>
</feature>
<name>A0AAN7UPU1_9PEZI</name>
<sequence length="530" mass="59839">MRNNIKGDSSSVSPVSPVSSLSAVSLKTRSLPSIQQKTTISTRVMDPLDFSQPTSLPLLTLGSNNTEFDYAAYLQDDDIDYLGDTGSSGSASVMNDVTSTGVSPPTSSTVVRSNSNQKPRLERRGHTKSRRGCYNCKRRRIKVLLRCKFTSTLTHTGPDSVKKLGHRVDTALRQVSNASTRSCPRSLINLQDMRFFQHFLLTCSPHHPLGNESIWTHEVPCLSQNLFRVIRFLNQEQPLCQLDEMKQVQLTIVVLVHAILGLAASDLMIQDPSLVTFAMAHRLKAIKAIKKTLTDVPKTNTFEEGNALLATCYALTFQSVMLDDGMAEFMTFCRGIIIVAIQMYCKGAKFIFSNFFGDEQMEILQPLMEAIPPIRRDWTDMAVANIAALQPLCTQQVEIDYHQLLTEIAEALYTSSFEAYQKLCKHYGWWMQISHENFQSLIDGENQVCLLLASHWIALKQIMATITGAEHSQRENPSRKDGDMDLGMVRWLKHINRHVDADHQQYNQWPLWVEAQLDINLGYFGKELHH</sequence>
<feature type="region of interest" description="Disordered" evidence="1">
    <location>
        <begin position="92"/>
        <end position="129"/>
    </location>
</feature>
<dbReference type="Proteomes" id="UP001305414">
    <property type="component" value="Unassembled WGS sequence"/>
</dbReference>
<dbReference type="AlphaFoldDB" id="A0AAN7UPU1"/>
<accession>A0AAN7UPU1</accession>
<organism evidence="2 3">
    <name type="scientific">Xylaria bambusicola</name>
    <dbReference type="NCBI Taxonomy" id="326684"/>
    <lineage>
        <taxon>Eukaryota</taxon>
        <taxon>Fungi</taxon>
        <taxon>Dikarya</taxon>
        <taxon>Ascomycota</taxon>
        <taxon>Pezizomycotina</taxon>
        <taxon>Sordariomycetes</taxon>
        <taxon>Xylariomycetidae</taxon>
        <taxon>Xylariales</taxon>
        <taxon>Xylariaceae</taxon>
        <taxon>Xylaria</taxon>
    </lineage>
</organism>
<dbReference type="InterPro" id="IPR052400">
    <property type="entry name" value="Zn2-C6_fungal_TF"/>
</dbReference>